<proteinExistence type="predicted"/>
<dbReference type="InterPro" id="IPR032710">
    <property type="entry name" value="NTF2-like_dom_sf"/>
</dbReference>
<keyword evidence="2" id="KW-1185">Reference proteome</keyword>
<reference evidence="2" key="1">
    <citation type="submission" date="2016-11" db="EMBL/GenBank/DDBJ databases">
        <authorList>
            <person name="Varghese N."/>
            <person name="Submissions S."/>
        </authorList>
    </citation>
    <scope>NUCLEOTIDE SEQUENCE [LARGE SCALE GENOMIC DNA]</scope>
    <source>
        <strain evidence="2">DSM 26134</strain>
    </source>
</reference>
<dbReference type="Gene3D" id="3.10.450.50">
    <property type="match status" value="1"/>
</dbReference>
<accession>A0A1M6JFC6</accession>
<evidence type="ECO:0000313" key="2">
    <source>
        <dbReference type="Proteomes" id="UP000184474"/>
    </source>
</evidence>
<sequence>MCRRGEARCFSYFVSENEIDTHPNHLVMKSYLYCAVLAVVLASCIDTESRLPEEEGANVLIEEQLLQNSQKMIEAAKTKSFAKISNLYDKEAMLMAEYNPLITTRDNIKVYYEEIFGREDVKTYTRALIDTLVFEDRVIEIGLFTKVLDSSDVYRGKYFNVWKRDSAQHLTLLAEAFGYLHQVEAPSPLVVHSVAKAEVEAITIPWELEAYNALNETNVIDRIPEKSANAYSVDAMYLPFADTIQSGRSVLVQHYQDYYRHPAKIDSIQVIPFAVDTVDNGYIRYAGFYVDWSVPGFSGSTAGTGISYWRREEDRSLRIHRQIGLHIHRE</sequence>
<gene>
    <name evidence="1" type="ORF">SAMN04488028_101171</name>
</gene>
<name>A0A1M6JFC6_REIAG</name>
<dbReference type="SUPFAM" id="SSF54427">
    <property type="entry name" value="NTF2-like"/>
    <property type="match status" value="1"/>
</dbReference>
<evidence type="ECO:0000313" key="1">
    <source>
        <dbReference type="EMBL" id="SHJ45345.1"/>
    </source>
</evidence>
<dbReference type="EMBL" id="FRAA01000001">
    <property type="protein sequence ID" value="SHJ45345.1"/>
    <property type="molecule type" value="Genomic_DNA"/>
</dbReference>
<organism evidence="1 2">
    <name type="scientific">Reichenbachiella agariperforans</name>
    <dbReference type="NCBI Taxonomy" id="156994"/>
    <lineage>
        <taxon>Bacteria</taxon>
        <taxon>Pseudomonadati</taxon>
        <taxon>Bacteroidota</taxon>
        <taxon>Cytophagia</taxon>
        <taxon>Cytophagales</taxon>
        <taxon>Reichenbachiellaceae</taxon>
        <taxon>Reichenbachiella</taxon>
    </lineage>
</organism>
<dbReference type="AlphaFoldDB" id="A0A1M6JFC6"/>
<dbReference type="Proteomes" id="UP000184474">
    <property type="component" value="Unassembled WGS sequence"/>
</dbReference>
<protein>
    <submittedName>
        <fullName evidence="1">Uncharacterized protein</fullName>
    </submittedName>
</protein>